<accession>A0A0D8I6I2</accession>
<dbReference type="Pfam" id="PF06325">
    <property type="entry name" value="PrmA"/>
    <property type="match status" value="1"/>
</dbReference>
<dbReference type="GO" id="GO:0005737">
    <property type="term" value="C:cytoplasm"/>
    <property type="evidence" value="ECO:0007669"/>
    <property type="project" value="UniProtKB-SubCell"/>
</dbReference>
<feature type="binding site" evidence="6">
    <location>
        <position position="183"/>
    </location>
    <ligand>
        <name>S-adenosyl-L-methionine</name>
        <dbReference type="ChEBI" id="CHEBI:59789"/>
    </ligand>
</feature>
<keyword evidence="3 6" id="KW-0489">Methyltransferase</keyword>
<keyword evidence="2 6" id="KW-0963">Cytoplasm</keyword>
<dbReference type="SUPFAM" id="SSF53335">
    <property type="entry name" value="S-adenosyl-L-methionine-dependent methyltransferases"/>
    <property type="match status" value="1"/>
</dbReference>
<dbReference type="RefSeq" id="WP_044826259.1">
    <property type="nucleotide sequence ID" value="NZ_CP009687.1"/>
</dbReference>
<keyword evidence="5 6" id="KW-0949">S-adenosyl-L-methionine</keyword>
<comment type="function">
    <text evidence="6">Methylates ribosomal protein L11.</text>
</comment>
<dbReference type="PANTHER" id="PTHR43648">
    <property type="entry name" value="ELECTRON TRANSFER FLAVOPROTEIN BETA SUBUNIT LYSINE METHYLTRANSFERASE"/>
    <property type="match status" value="1"/>
</dbReference>
<protein>
    <recommendedName>
        <fullName evidence="6">Ribosomal protein L11 methyltransferase</fullName>
        <shortName evidence="6">L11 Mtase</shortName>
        <ecNumber evidence="6">2.1.1.-</ecNumber>
    </recommendedName>
</protein>
<keyword evidence="7" id="KW-0689">Ribosomal protein</keyword>
<evidence type="ECO:0000313" key="8">
    <source>
        <dbReference type="Proteomes" id="UP000035704"/>
    </source>
</evidence>
<dbReference type="STRING" id="84022.CACET_c23560"/>
<dbReference type="HAMAP" id="MF_00735">
    <property type="entry name" value="Methyltr_PrmA"/>
    <property type="match status" value="1"/>
</dbReference>
<dbReference type="InterPro" id="IPR004498">
    <property type="entry name" value="Ribosomal_PrmA_MeTrfase"/>
</dbReference>
<name>A0A0D8I6I2_9CLOT</name>
<evidence type="ECO:0000256" key="4">
    <source>
        <dbReference type="ARBA" id="ARBA00022679"/>
    </source>
</evidence>
<organism evidence="7 8">
    <name type="scientific">Clostridium aceticum</name>
    <dbReference type="NCBI Taxonomy" id="84022"/>
    <lineage>
        <taxon>Bacteria</taxon>
        <taxon>Bacillati</taxon>
        <taxon>Bacillota</taxon>
        <taxon>Clostridia</taxon>
        <taxon>Eubacteriales</taxon>
        <taxon>Clostridiaceae</taxon>
        <taxon>Clostridium</taxon>
    </lineage>
</organism>
<dbReference type="NCBIfam" id="TIGR00406">
    <property type="entry name" value="prmA"/>
    <property type="match status" value="1"/>
</dbReference>
<keyword evidence="4 6" id="KW-0808">Transferase</keyword>
<sequence>MEWVEVSIKTTTEAVEAVSNILYDAGVAGVVIEDPNDFNFLDKDENLWDYVDESIFQNHYEGAIVKGYLPETPELIDKIEEVRQLVALLPEYGLDIGIGEVTTLEVHEEDWSHSWKKYYKTTRLGKNIVIKPTWENYEKQQGELVIEMDPGMAFGTGTHETTMMCVMELENHVKNHTTVFDIGCGSGILAITAAKLGAQKVVAVDIDEVAVDATANNAKLNEVEDIVSIRRGNLMEVVSEKADVVVANIIAEIIMILSKDIKSFLVEEGIFIASGIILDRIDVVKENLTSVGLEILKVETMGEWAAIVSKVPGEKHE</sequence>
<comment type="similarity">
    <text evidence="1 6">Belongs to the methyltransferase superfamily. PrmA family.</text>
</comment>
<comment type="subcellular location">
    <subcellularLocation>
        <location evidence="6">Cytoplasm</location>
    </subcellularLocation>
</comment>
<dbReference type="AlphaFoldDB" id="A0A0D8I6I2"/>
<proteinExistence type="inferred from homology"/>
<dbReference type="GO" id="GO:0005840">
    <property type="term" value="C:ribosome"/>
    <property type="evidence" value="ECO:0007669"/>
    <property type="project" value="UniProtKB-KW"/>
</dbReference>
<dbReference type="GO" id="GO:0016279">
    <property type="term" value="F:protein-lysine N-methyltransferase activity"/>
    <property type="evidence" value="ECO:0007669"/>
    <property type="project" value="RHEA"/>
</dbReference>
<evidence type="ECO:0000256" key="5">
    <source>
        <dbReference type="ARBA" id="ARBA00022691"/>
    </source>
</evidence>
<evidence type="ECO:0000256" key="6">
    <source>
        <dbReference type="HAMAP-Rule" id="MF_00735"/>
    </source>
</evidence>
<dbReference type="CDD" id="cd02440">
    <property type="entry name" value="AdoMet_MTases"/>
    <property type="match status" value="1"/>
</dbReference>
<dbReference type="GO" id="GO:0032259">
    <property type="term" value="P:methylation"/>
    <property type="evidence" value="ECO:0007669"/>
    <property type="project" value="UniProtKB-KW"/>
</dbReference>
<gene>
    <name evidence="6 7" type="primary">prmA</name>
    <name evidence="7" type="ORF">CACET_c23560</name>
</gene>
<dbReference type="Proteomes" id="UP000035704">
    <property type="component" value="Chromosome"/>
</dbReference>
<evidence type="ECO:0000256" key="3">
    <source>
        <dbReference type="ARBA" id="ARBA00022603"/>
    </source>
</evidence>
<dbReference type="InterPro" id="IPR050078">
    <property type="entry name" value="Ribosomal_L11_MeTrfase_PrmA"/>
</dbReference>
<dbReference type="InterPro" id="IPR029063">
    <property type="entry name" value="SAM-dependent_MTases_sf"/>
</dbReference>
<feature type="binding site" evidence="6">
    <location>
        <position position="205"/>
    </location>
    <ligand>
        <name>S-adenosyl-L-methionine</name>
        <dbReference type="ChEBI" id="CHEBI:59789"/>
    </ligand>
</feature>
<evidence type="ECO:0000313" key="7">
    <source>
        <dbReference type="EMBL" id="AKL95802.1"/>
    </source>
</evidence>
<dbReference type="Gene3D" id="3.40.50.150">
    <property type="entry name" value="Vaccinia Virus protein VP39"/>
    <property type="match status" value="1"/>
</dbReference>
<dbReference type="OrthoDB" id="9785995at2"/>
<dbReference type="EMBL" id="CP009687">
    <property type="protein sequence ID" value="AKL95802.1"/>
    <property type="molecule type" value="Genomic_DNA"/>
</dbReference>
<reference evidence="7 8" key="1">
    <citation type="submission" date="2014-10" db="EMBL/GenBank/DDBJ databases">
        <title>Genome sequence of Clostridium aceticum DSM 1496.</title>
        <authorList>
            <person name="Poehlein A."/>
            <person name="Schiel-Bengelsdorf B."/>
            <person name="Gottschalk G."/>
            <person name="Duerre P."/>
            <person name="Daniel R."/>
        </authorList>
    </citation>
    <scope>NUCLEOTIDE SEQUENCE [LARGE SCALE GENOMIC DNA]</scope>
    <source>
        <strain evidence="7 8">DSM 1496</strain>
    </source>
</reference>
<comment type="catalytic activity">
    <reaction evidence="6">
        <text>L-lysyl-[protein] + 3 S-adenosyl-L-methionine = N(6),N(6),N(6)-trimethyl-L-lysyl-[protein] + 3 S-adenosyl-L-homocysteine + 3 H(+)</text>
        <dbReference type="Rhea" id="RHEA:54192"/>
        <dbReference type="Rhea" id="RHEA-COMP:9752"/>
        <dbReference type="Rhea" id="RHEA-COMP:13826"/>
        <dbReference type="ChEBI" id="CHEBI:15378"/>
        <dbReference type="ChEBI" id="CHEBI:29969"/>
        <dbReference type="ChEBI" id="CHEBI:57856"/>
        <dbReference type="ChEBI" id="CHEBI:59789"/>
        <dbReference type="ChEBI" id="CHEBI:61961"/>
    </reaction>
</comment>
<feature type="binding site" evidence="6">
    <location>
        <position position="162"/>
    </location>
    <ligand>
        <name>S-adenosyl-L-methionine</name>
        <dbReference type="ChEBI" id="CHEBI:59789"/>
    </ligand>
</feature>
<evidence type="ECO:0000256" key="2">
    <source>
        <dbReference type="ARBA" id="ARBA00022490"/>
    </source>
</evidence>
<keyword evidence="8" id="KW-1185">Reference proteome</keyword>
<dbReference type="PATRIC" id="fig|84022.5.peg.2159"/>
<feature type="binding site" evidence="6">
    <location>
        <position position="248"/>
    </location>
    <ligand>
        <name>S-adenosyl-L-methionine</name>
        <dbReference type="ChEBI" id="CHEBI:59789"/>
    </ligand>
</feature>
<dbReference type="PANTHER" id="PTHR43648:SF1">
    <property type="entry name" value="ELECTRON TRANSFER FLAVOPROTEIN BETA SUBUNIT LYSINE METHYLTRANSFERASE"/>
    <property type="match status" value="1"/>
</dbReference>
<dbReference type="KEGG" id="cace:CACET_c23560"/>
<dbReference type="EC" id="2.1.1.-" evidence="6"/>
<keyword evidence="7" id="KW-0687">Ribonucleoprotein</keyword>
<dbReference type="PIRSF" id="PIRSF000401">
    <property type="entry name" value="RPL11_MTase"/>
    <property type="match status" value="1"/>
</dbReference>
<evidence type="ECO:0000256" key="1">
    <source>
        <dbReference type="ARBA" id="ARBA00009741"/>
    </source>
</evidence>